<dbReference type="AlphaFoldDB" id="A0A9N8YJT3"/>
<comment type="subcellular location">
    <subcellularLocation>
        <location evidence="1">Endoplasmic reticulum</location>
    </subcellularLocation>
</comment>
<evidence type="ECO:0000256" key="5">
    <source>
        <dbReference type="ARBA" id="ARBA00023253"/>
    </source>
</evidence>
<feature type="compositionally biased region" description="Low complexity" evidence="9">
    <location>
        <begin position="49"/>
        <end position="60"/>
    </location>
</feature>
<gene>
    <name evidence="10" type="ORF">DEBURN_LOCUS383</name>
</gene>
<organism evidence="10 11">
    <name type="scientific">Diversispora eburnea</name>
    <dbReference type="NCBI Taxonomy" id="1213867"/>
    <lineage>
        <taxon>Eukaryota</taxon>
        <taxon>Fungi</taxon>
        <taxon>Fungi incertae sedis</taxon>
        <taxon>Mucoromycota</taxon>
        <taxon>Glomeromycotina</taxon>
        <taxon>Glomeromycetes</taxon>
        <taxon>Diversisporales</taxon>
        <taxon>Diversisporaceae</taxon>
        <taxon>Diversispora</taxon>
    </lineage>
</organism>
<sequence length="513" mass="60006">MIFILNTDDLSDEVNKVNEVTEKGEPYDKFKSDEMADGMQEIGEENEVTNEINEVIIENGNNEDKNDQNNEVSNDLPTNEEEDEDNEFIKPEDQIDEPPPLTEDEKINIKYSNIHLRIYTHLARSLNRIMVLPNVGHSRIRACSPFHFDFYYDIEKLKRQYPDIKFITQPEFLKWTKQRKTKPNTQHAWMIQDGRNDSLSVREHRNMAVEQGIKFGSIRKRKVCLNQFDLNITDYKEFHTGISKPPDFHEKMFNFLTKVLSETTKYEVIMVLNRSPREMLPIIHKPIPYSPYIYQQSQEIIDKLRPYIAIHWRMEQATPENMPRCAKHLLKTLLRVKKSYGIKNIYLATDYPLLGGKAQSETFYVVSNFHTKAMNILGVPIFDGKSSNNIDNVDNNIETGIDAEGLEDLVEDDTKETKENFINDDKTISHTWVSLKRFQKYQNNSEYEEEFKGSGIHGILDKLLCINADYFISGPKGCARVSSSFTRLIRHERDKLYKKDNSKLKNVVNLWER</sequence>
<dbReference type="Proteomes" id="UP000789706">
    <property type="component" value="Unassembled WGS sequence"/>
</dbReference>
<comment type="caution">
    <text evidence="10">The sequence shown here is derived from an EMBL/GenBank/DDBJ whole genome shotgun (WGS) entry which is preliminary data.</text>
</comment>
<evidence type="ECO:0000313" key="10">
    <source>
        <dbReference type="EMBL" id="CAG8433179.1"/>
    </source>
</evidence>
<evidence type="ECO:0000256" key="2">
    <source>
        <dbReference type="ARBA" id="ARBA00004922"/>
    </source>
</evidence>
<keyword evidence="11" id="KW-1185">Reference proteome</keyword>
<keyword evidence="4" id="KW-0256">Endoplasmic reticulum</keyword>
<dbReference type="Pfam" id="PF10250">
    <property type="entry name" value="O-FucT"/>
    <property type="match status" value="1"/>
</dbReference>
<dbReference type="GO" id="GO:0046922">
    <property type="term" value="F:peptide-O-fucosyltransferase activity"/>
    <property type="evidence" value="ECO:0007669"/>
    <property type="project" value="InterPro"/>
</dbReference>
<evidence type="ECO:0000256" key="9">
    <source>
        <dbReference type="SAM" id="MobiDB-lite"/>
    </source>
</evidence>
<evidence type="ECO:0000256" key="8">
    <source>
        <dbReference type="ARBA" id="ARBA00026232"/>
    </source>
</evidence>
<dbReference type="Gene3D" id="3.40.50.11350">
    <property type="match status" value="1"/>
</dbReference>
<evidence type="ECO:0000256" key="1">
    <source>
        <dbReference type="ARBA" id="ARBA00004240"/>
    </source>
</evidence>
<proteinExistence type="inferred from homology"/>
<comment type="similarity">
    <text evidence="7">Belongs to the glycosyltransferase 68 family.</text>
</comment>
<reference evidence="10" key="1">
    <citation type="submission" date="2021-06" db="EMBL/GenBank/DDBJ databases">
        <authorList>
            <person name="Kallberg Y."/>
            <person name="Tangrot J."/>
            <person name="Rosling A."/>
        </authorList>
    </citation>
    <scope>NUCLEOTIDE SEQUENCE</scope>
    <source>
        <strain evidence="10">AZ414A</strain>
    </source>
</reference>
<dbReference type="PANTHER" id="PTHR13398:SF0">
    <property type="entry name" value="GDP-FUCOSE PROTEIN O-FUCOSYLTRANSFERASE 2"/>
    <property type="match status" value="1"/>
</dbReference>
<protein>
    <recommendedName>
        <fullName evidence="8">GDP-fucose protein O-fucosyltransferase 2</fullName>
    </recommendedName>
</protein>
<dbReference type="OrthoDB" id="2020419at2759"/>
<evidence type="ECO:0000313" key="11">
    <source>
        <dbReference type="Proteomes" id="UP000789706"/>
    </source>
</evidence>
<dbReference type="GO" id="GO:0005783">
    <property type="term" value="C:endoplasmic reticulum"/>
    <property type="evidence" value="ECO:0007669"/>
    <property type="project" value="UniProtKB-SubCell"/>
</dbReference>
<dbReference type="PANTHER" id="PTHR13398">
    <property type="entry name" value="GDP-FUCOSE PROTEIN O-FUCOSYLTRANSFERASE 2"/>
    <property type="match status" value="1"/>
</dbReference>
<comment type="pathway">
    <text evidence="2">Protein modification; protein glycosylation.</text>
</comment>
<evidence type="ECO:0000256" key="7">
    <source>
        <dbReference type="ARBA" id="ARBA00025803"/>
    </source>
</evidence>
<dbReference type="InterPro" id="IPR045130">
    <property type="entry name" value="OFUT2-like"/>
</dbReference>
<dbReference type="InterPro" id="IPR019378">
    <property type="entry name" value="GDP-Fuc_O-FucTrfase"/>
</dbReference>
<name>A0A9N8YJT3_9GLOM</name>
<dbReference type="GO" id="GO:0006004">
    <property type="term" value="P:fucose metabolic process"/>
    <property type="evidence" value="ECO:0007669"/>
    <property type="project" value="UniProtKB-KW"/>
</dbReference>
<accession>A0A9N8YJT3</accession>
<dbReference type="EMBL" id="CAJVPK010000012">
    <property type="protein sequence ID" value="CAG8433179.1"/>
    <property type="molecule type" value="Genomic_DNA"/>
</dbReference>
<evidence type="ECO:0000256" key="3">
    <source>
        <dbReference type="ARBA" id="ARBA00022679"/>
    </source>
</evidence>
<feature type="region of interest" description="Disordered" evidence="9">
    <location>
        <begin position="43"/>
        <end position="104"/>
    </location>
</feature>
<evidence type="ECO:0000256" key="4">
    <source>
        <dbReference type="ARBA" id="ARBA00022824"/>
    </source>
</evidence>
<keyword evidence="3" id="KW-0808">Transferase</keyword>
<keyword evidence="6" id="KW-0119">Carbohydrate metabolism</keyword>
<evidence type="ECO:0000256" key="6">
    <source>
        <dbReference type="ARBA" id="ARBA00023277"/>
    </source>
</evidence>
<keyword evidence="5" id="KW-0294">Fucose metabolism</keyword>